<dbReference type="Pfam" id="PF07963">
    <property type="entry name" value="N_methyl"/>
    <property type="match status" value="1"/>
</dbReference>
<feature type="compositionally biased region" description="Pro residues" evidence="1">
    <location>
        <begin position="316"/>
        <end position="331"/>
    </location>
</feature>
<name>A0A0A0BQ71_9CELL</name>
<comment type="caution">
    <text evidence="3">The sequence shown here is derived from an EMBL/GenBank/DDBJ whole genome shotgun (WGS) entry which is preliminary data.</text>
</comment>
<keyword evidence="2" id="KW-0812">Transmembrane</keyword>
<dbReference type="InterPro" id="IPR012902">
    <property type="entry name" value="N_methyl_site"/>
</dbReference>
<evidence type="ECO:0000256" key="2">
    <source>
        <dbReference type="SAM" id="Phobius"/>
    </source>
</evidence>
<reference evidence="3 4" key="2">
    <citation type="journal article" date="2015" name="Stand. Genomic Sci.">
        <title>Draft genome sequence of Cellulomonas carbonis T26(T) and comparative analysis of six Cellulomonas genomes.</title>
        <authorList>
            <person name="Zhuang W."/>
            <person name="Zhang S."/>
            <person name="Xia X."/>
            <person name="Wang G."/>
        </authorList>
    </citation>
    <scope>NUCLEOTIDE SEQUENCE [LARGE SCALE GENOMIC DNA]</scope>
    <source>
        <strain evidence="3 4">T26</strain>
    </source>
</reference>
<evidence type="ECO:0000313" key="4">
    <source>
        <dbReference type="Proteomes" id="UP000029839"/>
    </source>
</evidence>
<accession>A0A0A0BQ71</accession>
<keyword evidence="2" id="KW-1133">Transmembrane helix</keyword>
<dbReference type="OrthoDB" id="8683404at2"/>
<evidence type="ECO:0000256" key="1">
    <source>
        <dbReference type="SAM" id="MobiDB-lite"/>
    </source>
</evidence>
<protein>
    <recommendedName>
        <fullName evidence="5">Prepilin-type N-terminal cleavage/methylation domain-containing protein</fullName>
    </recommendedName>
</protein>
<dbReference type="RefSeq" id="WP_161784060.1">
    <property type="nucleotide sequence ID" value="NZ_AXCY01000063.1"/>
</dbReference>
<feature type="region of interest" description="Disordered" evidence="1">
    <location>
        <begin position="235"/>
        <end position="258"/>
    </location>
</feature>
<reference evidence="3 4" key="1">
    <citation type="submission" date="2013-08" db="EMBL/GenBank/DDBJ databases">
        <title>Genome sequencing of Cellulomonas carbonis T26.</title>
        <authorList>
            <person name="Chen F."/>
            <person name="Li Y."/>
            <person name="Wang G."/>
        </authorList>
    </citation>
    <scope>NUCLEOTIDE SEQUENCE [LARGE SCALE GENOMIC DNA]</scope>
    <source>
        <strain evidence="3 4">T26</strain>
    </source>
</reference>
<dbReference type="Proteomes" id="UP000029839">
    <property type="component" value="Unassembled WGS sequence"/>
</dbReference>
<dbReference type="EMBL" id="AXCY01000063">
    <property type="protein sequence ID" value="KGM10110.1"/>
    <property type="molecule type" value="Genomic_DNA"/>
</dbReference>
<evidence type="ECO:0000313" key="3">
    <source>
        <dbReference type="EMBL" id="KGM10110.1"/>
    </source>
</evidence>
<feature type="region of interest" description="Disordered" evidence="1">
    <location>
        <begin position="313"/>
        <end position="350"/>
    </location>
</feature>
<proteinExistence type="predicted"/>
<dbReference type="AlphaFoldDB" id="A0A0A0BQ71"/>
<sequence>MCRLLARARREDSGFGLVEAVVAMLIAGVVFAALAASLVSAVKASLYSRQNQQATDFMTRELETLRAAGFGALAHTVGTVASDPRLASCGGTYCLDVNGVPEPVVTVASGGLPSVSTTVSGAEANSTTYTVSRYVTAVPGESTDTVRRATIVISWEHGGVERIRSTSSLIAFTQRGLPLPNFRLELPSPSIAVNPGGVLDFTMTVTNQGAPDRWNLSHNGALGWAFYADTDDDGDFDPAVDQPLADTTSDGQPDTGRLDPATTFRFFLARTTSSSEGSSTAAVVVTARSVGQPTATGGTKSVTGTATVTTSVIVPTTPPVGPTTPPGPTPAPEVTCPAISTAPAPSGTGGYTVRQYTLQHEGVGTSATQTQMYLGTSAGDEPYLTPYSTDQDAAATGRVLQPVPNLAATSSALLAATDKTRYSDWAVQLNKKSTIDGQATARFWVARQGAGSPVDLKVILYTAASNGTGLTRTERATASVSLGALSCAGFQEVSVQLPAISAVNVPKNGWFGVRVVAGGAPVRLAYDVPSQFPSTLVTRIK</sequence>
<keyword evidence="2" id="KW-0472">Membrane</keyword>
<feature type="transmembrane region" description="Helical" evidence="2">
    <location>
        <begin position="21"/>
        <end position="42"/>
    </location>
</feature>
<gene>
    <name evidence="3" type="ORF">N868_16615</name>
</gene>
<evidence type="ECO:0008006" key="5">
    <source>
        <dbReference type="Google" id="ProtNLM"/>
    </source>
</evidence>
<keyword evidence="4" id="KW-1185">Reference proteome</keyword>
<organism evidence="3 4">
    <name type="scientific">Cellulomonas carbonis T26</name>
    <dbReference type="NCBI Taxonomy" id="947969"/>
    <lineage>
        <taxon>Bacteria</taxon>
        <taxon>Bacillati</taxon>
        <taxon>Actinomycetota</taxon>
        <taxon>Actinomycetes</taxon>
        <taxon>Micrococcales</taxon>
        <taxon>Cellulomonadaceae</taxon>
        <taxon>Cellulomonas</taxon>
    </lineage>
</organism>